<organism evidence="2 3">
    <name type="scientific">Leucobacter chromiiresistens</name>
    <dbReference type="NCBI Taxonomy" id="1079994"/>
    <lineage>
        <taxon>Bacteria</taxon>
        <taxon>Bacillati</taxon>
        <taxon>Actinomycetota</taxon>
        <taxon>Actinomycetes</taxon>
        <taxon>Micrococcales</taxon>
        <taxon>Microbacteriaceae</taxon>
        <taxon>Leucobacter</taxon>
    </lineage>
</organism>
<dbReference type="EMBL" id="FNKB01000001">
    <property type="protein sequence ID" value="SDQ25684.1"/>
    <property type="molecule type" value="Genomic_DNA"/>
</dbReference>
<evidence type="ECO:0000313" key="3">
    <source>
        <dbReference type="Proteomes" id="UP000182690"/>
    </source>
</evidence>
<feature type="domain" description="CinA C-terminal" evidence="1">
    <location>
        <begin position="12"/>
        <end position="157"/>
    </location>
</feature>
<name>A0A1H0ZE50_9MICO</name>
<dbReference type="InterPro" id="IPR008136">
    <property type="entry name" value="CinA_C"/>
</dbReference>
<proteinExistence type="predicted"/>
<dbReference type="InterPro" id="IPR036653">
    <property type="entry name" value="CinA-like_C"/>
</dbReference>
<gene>
    <name evidence="2" type="ORF">SAMN04488565_1675</name>
</gene>
<dbReference type="RefSeq" id="WP_074690132.1">
    <property type="nucleotide sequence ID" value="NZ_FNKB01000001.1"/>
</dbReference>
<dbReference type="Gene3D" id="3.90.950.20">
    <property type="entry name" value="CinA-like"/>
    <property type="match status" value="1"/>
</dbReference>
<evidence type="ECO:0000259" key="1">
    <source>
        <dbReference type="Pfam" id="PF02464"/>
    </source>
</evidence>
<dbReference type="STRING" id="1079994.SAMN04488565_1675"/>
<evidence type="ECO:0000313" key="2">
    <source>
        <dbReference type="EMBL" id="SDQ25684.1"/>
    </source>
</evidence>
<reference evidence="2 3" key="1">
    <citation type="submission" date="2016-10" db="EMBL/GenBank/DDBJ databases">
        <authorList>
            <person name="de Groot N.N."/>
        </authorList>
    </citation>
    <scope>NUCLEOTIDE SEQUENCE [LARGE SCALE GENOMIC DNA]</scope>
    <source>
        <strain evidence="2 3">DSM 22788</strain>
    </source>
</reference>
<dbReference type="AlphaFoldDB" id="A0A1H0ZE50"/>
<dbReference type="NCBIfam" id="TIGR00199">
    <property type="entry name" value="PncC_domain"/>
    <property type="match status" value="1"/>
</dbReference>
<accession>A0A1H0ZE50</accession>
<dbReference type="Pfam" id="PF02464">
    <property type="entry name" value="CinA"/>
    <property type="match status" value="1"/>
</dbReference>
<dbReference type="SUPFAM" id="SSF142433">
    <property type="entry name" value="CinA-like"/>
    <property type="match status" value="1"/>
</dbReference>
<dbReference type="OrthoDB" id="1253990at2"/>
<protein>
    <submittedName>
        <fullName evidence="2">Nicotinamide-nucleotide amidase</fullName>
    </submittedName>
</protein>
<dbReference type="Proteomes" id="UP000182690">
    <property type="component" value="Unassembled WGS sequence"/>
</dbReference>
<sequence>MVESALEGRVDRLVERIAEQAGASGATIAVAESLTGGQLGAALAAAPESGTWFRGGVIAYHPEVKYSLLGAPRGPVVTEPTAIAMAESTARLLLADIVVAVTGVGGPEPDEGKPAGTVVLAVTGGGSPTAVEHLSFSGDPIEVMQQTVEAALEAVLARLSPGE</sequence>